<dbReference type="PROSITE" id="PS51402">
    <property type="entry name" value="CATALASE_3"/>
    <property type="match status" value="1"/>
</dbReference>
<dbReference type="Pfam" id="PF00199">
    <property type="entry name" value="Catalase"/>
    <property type="match status" value="1"/>
</dbReference>
<dbReference type="InterPro" id="IPR020835">
    <property type="entry name" value="Catalase_sf"/>
</dbReference>
<dbReference type="PRINTS" id="PR00067">
    <property type="entry name" value="CATALASE"/>
</dbReference>
<dbReference type="Gene3D" id="1.20.1280.120">
    <property type="match status" value="1"/>
</dbReference>
<dbReference type="Gene3D" id="2.40.180.10">
    <property type="entry name" value="Catalase core domain"/>
    <property type="match status" value="1"/>
</dbReference>
<dbReference type="SMART" id="SM01060">
    <property type="entry name" value="Catalase"/>
    <property type="match status" value="1"/>
</dbReference>
<dbReference type="OrthoDB" id="2379805at2759"/>
<reference evidence="3" key="1">
    <citation type="journal article" date="2013" name="Genome Announc.">
        <title>Draft genome sequence of the ascomycete Phaeoacremonium aleophilum strain UCR-PA7, a causal agent of the esca disease complex in grapevines.</title>
        <authorList>
            <person name="Blanco-Ulate B."/>
            <person name="Rolshausen P."/>
            <person name="Cantu D."/>
        </authorList>
    </citation>
    <scope>NUCLEOTIDE SEQUENCE [LARGE SCALE GENOMIC DNA]</scope>
    <source>
        <strain evidence="3">UCR-PA7</strain>
    </source>
</reference>
<dbReference type="InterPro" id="IPR011614">
    <property type="entry name" value="Catalase_core"/>
</dbReference>
<evidence type="ECO:0000313" key="2">
    <source>
        <dbReference type="EMBL" id="EOO03952.1"/>
    </source>
</evidence>
<dbReference type="Proteomes" id="UP000014074">
    <property type="component" value="Unassembled WGS sequence"/>
</dbReference>
<keyword evidence="3" id="KW-1185">Reference proteome</keyword>
<dbReference type="InterPro" id="IPR024168">
    <property type="entry name" value="Catalase_SrpA-type_pred"/>
</dbReference>
<dbReference type="CDD" id="cd08153">
    <property type="entry name" value="srpA_like"/>
    <property type="match status" value="1"/>
</dbReference>
<dbReference type="RefSeq" id="XP_007911353.1">
    <property type="nucleotide sequence ID" value="XM_007913162.1"/>
</dbReference>
<name>R8BX88_PHAM7</name>
<dbReference type="EMBL" id="KB932812">
    <property type="protein sequence ID" value="EOO03952.1"/>
    <property type="molecule type" value="Genomic_DNA"/>
</dbReference>
<evidence type="ECO:0000259" key="1">
    <source>
        <dbReference type="SMART" id="SM01060"/>
    </source>
</evidence>
<dbReference type="AlphaFoldDB" id="R8BX88"/>
<feature type="domain" description="Catalase core" evidence="1">
    <location>
        <begin position="11"/>
        <end position="308"/>
    </location>
</feature>
<proteinExistence type="predicted"/>
<dbReference type="GO" id="GO:0005739">
    <property type="term" value="C:mitochondrion"/>
    <property type="evidence" value="ECO:0007669"/>
    <property type="project" value="TreeGrafter"/>
</dbReference>
<gene>
    <name evidence="2" type="ORF">UCRPA7_568</name>
</gene>
<dbReference type="PIRSF" id="PIRSF000296">
    <property type="entry name" value="SrpA"/>
    <property type="match status" value="1"/>
</dbReference>
<dbReference type="SUPFAM" id="SSF56634">
    <property type="entry name" value="Heme-dependent catalase-like"/>
    <property type="match status" value="1"/>
</dbReference>
<dbReference type="eggNOG" id="KOG0047">
    <property type="taxonomic scope" value="Eukaryota"/>
</dbReference>
<dbReference type="GO" id="GO:0020037">
    <property type="term" value="F:heme binding"/>
    <property type="evidence" value="ECO:0007669"/>
    <property type="project" value="InterPro"/>
</dbReference>
<dbReference type="GO" id="GO:0004096">
    <property type="term" value="F:catalase activity"/>
    <property type="evidence" value="ECO:0007669"/>
    <property type="project" value="InterPro"/>
</dbReference>
<dbReference type="InterPro" id="IPR018028">
    <property type="entry name" value="Catalase"/>
</dbReference>
<dbReference type="HOGENOM" id="CLU_045961_0_0_1"/>
<protein>
    <submittedName>
        <fullName evidence="2">Putative catalase domain containing protein</fullName>
    </submittedName>
</protein>
<dbReference type="GeneID" id="19326257"/>
<organism evidence="2 3">
    <name type="scientific">Phaeoacremonium minimum (strain UCR-PA7)</name>
    <name type="common">Esca disease fungus</name>
    <name type="synonym">Togninia minima</name>
    <dbReference type="NCBI Taxonomy" id="1286976"/>
    <lineage>
        <taxon>Eukaryota</taxon>
        <taxon>Fungi</taxon>
        <taxon>Dikarya</taxon>
        <taxon>Ascomycota</taxon>
        <taxon>Pezizomycotina</taxon>
        <taxon>Sordariomycetes</taxon>
        <taxon>Sordariomycetidae</taxon>
        <taxon>Togniniales</taxon>
        <taxon>Togniniaceae</taxon>
        <taxon>Phaeoacremonium</taxon>
    </lineage>
</organism>
<dbReference type="GO" id="GO:0005777">
    <property type="term" value="C:peroxisome"/>
    <property type="evidence" value="ECO:0007669"/>
    <property type="project" value="TreeGrafter"/>
</dbReference>
<dbReference type="GO" id="GO:0042542">
    <property type="term" value="P:response to hydrogen peroxide"/>
    <property type="evidence" value="ECO:0007669"/>
    <property type="project" value="TreeGrafter"/>
</dbReference>
<dbReference type="KEGG" id="tmn:UCRPA7_568"/>
<dbReference type="GO" id="GO:0042744">
    <property type="term" value="P:hydrogen peroxide catabolic process"/>
    <property type="evidence" value="ECO:0007669"/>
    <property type="project" value="TreeGrafter"/>
</dbReference>
<dbReference type="PANTHER" id="PTHR11465">
    <property type="entry name" value="CATALASE"/>
    <property type="match status" value="1"/>
</dbReference>
<evidence type="ECO:0000313" key="3">
    <source>
        <dbReference type="Proteomes" id="UP000014074"/>
    </source>
</evidence>
<sequence length="308" mass="33146">MPLPEDKHVVETSQGLVDTLHGIFGPHPGFRPAHAKGVLLKGTFTPTETAKSLSIAQHFTQPSTPVIARFSSSTGIPNLPDNDANGNPRGLAVRFKLAETPRRVHTDIVAHSVDAFPGSNGDEALAFFKALADGSIGDYLGSHPKALAFVQLPKPFPASFATEKFFGVNAIALVDGAGNKTFVRYRIVPEAGFKTLSDDEAKAQPENYLFDAVPELLKKAPIVFKLTAQVAEEGDVTDDACVHWPEERKVVELGTISLEGLEEDDAAQQKHIIFDPVPRVPGLEPSADPLLDVRAGVYLISGKERRSA</sequence>
<dbReference type="PANTHER" id="PTHR11465:SF62">
    <property type="entry name" value="CATALASE T"/>
    <property type="match status" value="1"/>
</dbReference>
<accession>R8BX88</accession>